<dbReference type="CDD" id="cd05380">
    <property type="entry name" value="CAP_euk"/>
    <property type="match status" value="1"/>
</dbReference>
<keyword evidence="4 6" id="KW-0732">Signal</keyword>
<dbReference type="Pfam" id="PF00188">
    <property type="entry name" value="CAP"/>
    <property type="match status" value="1"/>
</dbReference>
<dbReference type="STRING" id="7232.A0A484AV60"/>
<evidence type="ECO:0000313" key="8">
    <source>
        <dbReference type="EMBL" id="TDG40356.1"/>
    </source>
</evidence>
<comment type="similarity">
    <text evidence="2">Belongs to the CRISP family.</text>
</comment>
<dbReference type="InterPro" id="IPR001283">
    <property type="entry name" value="CRISP-related"/>
</dbReference>
<dbReference type="OrthoDB" id="414826at2759"/>
<reference evidence="8 9" key="1">
    <citation type="journal article" date="2019" name="J. Hered.">
        <title>An Improved Genome Assembly for Drosophila navojoa, the Basal Species in the mojavensis Cluster.</title>
        <authorList>
            <person name="Vanderlinde T."/>
            <person name="Dupim E.G."/>
            <person name="Nazario-Yepiz N.O."/>
            <person name="Carvalho A.B."/>
        </authorList>
    </citation>
    <scope>NUCLEOTIDE SEQUENCE [LARGE SCALE GENOMIC DNA]</scope>
    <source>
        <strain evidence="8">Navoj_Jal97</strain>
        <tissue evidence="8">Whole organism</tissue>
    </source>
</reference>
<comment type="subcellular location">
    <subcellularLocation>
        <location evidence="1">Secreted</location>
    </subcellularLocation>
</comment>
<keyword evidence="9" id="KW-1185">Reference proteome</keyword>
<dbReference type="FunFam" id="3.40.33.10:FF:000007">
    <property type="entry name" value="Venom allergen"/>
    <property type="match status" value="1"/>
</dbReference>
<dbReference type="InterPro" id="IPR014044">
    <property type="entry name" value="CAP_dom"/>
</dbReference>
<dbReference type="Proteomes" id="UP000295192">
    <property type="component" value="Unassembled WGS sequence"/>
</dbReference>
<keyword evidence="3" id="KW-0964">Secreted</keyword>
<dbReference type="InterPro" id="IPR034763">
    <property type="entry name" value="P14a_insect"/>
</dbReference>
<evidence type="ECO:0000256" key="1">
    <source>
        <dbReference type="ARBA" id="ARBA00004613"/>
    </source>
</evidence>
<evidence type="ECO:0000256" key="3">
    <source>
        <dbReference type="ARBA" id="ARBA00022525"/>
    </source>
</evidence>
<feature type="signal peptide" evidence="6">
    <location>
        <begin position="1"/>
        <end position="17"/>
    </location>
</feature>
<protein>
    <recommendedName>
        <fullName evidence="5">Venom allergen-1</fullName>
    </recommendedName>
</protein>
<evidence type="ECO:0000313" key="9">
    <source>
        <dbReference type="Proteomes" id="UP000295192"/>
    </source>
</evidence>
<dbReference type="AlphaFoldDB" id="A0A484AV60"/>
<comment type="caution">
    <text evidence="8">The sequence shown here is derived from an EMBL/GenBank/DDBJ whole genome shotgun (WGS) entry which is preliminary data.</text>
</comment>
<evidence type="ECO:0000256" key="5">
    <source>
        <dbReference type="ARBA" id="ARBA00068306"/>
    </source>
</evidence>
<evidence type="ECO:0000256" key="4">
    <source>
        <dbReference type="ARBA" id="ARBA00022729"/>
    </source>
</evidence>
<dbReference type="SMART" id="SM00198">
    <property type="entry name" value="SCP"/>
    <property type="match status" value="1"/>
</dbReference>
<feature type="chain" id="PRO_5019741934" description="Venom allergen-1" evidence="6">
    <location>
        <begin position="18"/>
        <end position="257"/>
    </location>
</feature>
<accession>A0A484AV60</accession>
<sequence>MLKILPILVGLCLGVNCATNYCQYGCNRLQNIGCNHSGHWAASCPRDSALVAFSPAEKQAILNYHNQDRNIIASGSDNRLPPACRMATMKWDDELAYLASLNVRSCKMAHDKCHNTPAFQHSGQNLAWVSYNRVLNVTDRVSACLKMWYKELSRVNKGIITSFPSNYKGPAIGHVTLMAADRNTHVGCAAATYSSTGNHHYKVFLMACNYATNNLHNVKVYDACPKPASKCTTGVNPEYKFLCSPKEAYEVNNIKFG</sequence>
<feature type="domain" description="SCP" evidence="7">
    <location>
        <begin position="56"/>
        <end position="216"/>
    </location>
</feature>
<dbReference type="Gene3D" id="3.40.33.10">
    <property type="entry name" value="CAP"/>
    <property type="match status" value="1"/>
</dbReference>
<dbReference type="PIRSF" id="PIRSF038921">
    <property type="entry name" value="P14a"/>
    <property type="match status" value="1"/>
</dbReference>
<dbReference type="GO" id="GO:0005576">
    <property type="term" value="C:extracellular region"/>
    <property type="evidence" value="ECO:0007669"/>
    <property type="project" value="UniProtKB-SubCell"/>
</dbReference>
<dbReference type="SUPFAM" id="SSF55797">
    <property type="entry name" value="PR-1-like"/>
    <property type="match status" value="1"/>
</dbReference>
<evidence type="ECO:0000256" key="6">
    <source>
        <dbReference type="SAM" id="SignalP"/>
    </source>
</evidence>
<gene>
    <name evidence="8" type="ORF">AWZ03_013221</name>
</gene>
<evidence type="ECO:0000256" key="2">
    <source>
        <dbReference type="ARBA" id="ARBA00009923"/>
    </source>
</evidence>
<dbReference type="EMBL" id="LSRL02000591">
    <property type="protein sequence ID" value="TDG40356.1"/>
    <property type="molecule type" value="Genomic_DNA"/>
</dbReference>
<dbReference type="OMA" id="NLAWVSY"/>
<proteinExistence type="inferred from homology"/>
<dbReference type="PANTHER" id="PTHR10334">
    <property type="entry name" value="CYSTEINE-RICH SECRETORY PROTEIN-RELATED"/>
    <property type="match status" value="1"/>
</dbReference>
<evidence type="ECO:0000259" key="7">
    <source>
        <dbReference type="SMART" id="SM00198"/>
    </source>
</evidence>
<organism evidence="8 9">
    <name type="scientific">Drosophila navojoa</name>
    <name type="common">Fruit fly</name>
    <dbReference type="NCBI Taxonomy" id="7232"/>
    <lineage>
        <taxon>Eukaryota</taxon>
        <taxon>Metazoa</taxon>
        <taxon>Ecdysozoa</taxon>
        <taxon>Arthropoda</taxon>
        <taxon>Hexapoda</taxon>
        <taxon>Insecta</taxon>
        <taxon>Pterygota</taxon>
        <taxon>Neoptera</taxon>
        <taxon>Endopterygota</taxon>
        <taxon>Diptera</taxon>
        <taxon>Brachycera</taxon>
        <taxon>Muscomorpha</taxon>
        <taxon>Ephydroidea</taxon>
        <taxon>Drosophilidae</taxon>
        <taxon>Drosophila</taxon>
    </lineage>
</organism>
<dbReference type="InterPro" id="IPR035940">
    <property type="entry name" value="CAP_sf"/>
</dbReference>
<name>A0A484AV60_DRONA</name>